<feature type="transmembrane region" description="Helical" evidence="6">
    <location>
        <begin position="103"/>
        <end position="121"/>
    </location>
</feature>
<feature type="domain" description="ABC3 transporter permease C-terminal" evidence="7">
    <location>
        <begin position="12"/>
        <end position="128"/>
    </location>
</feature>
<reference evidence="9" key="1">
    <citation type="journal article" date="2019" name="Int. J. Syst. Evol. Microbiol.">
        <title>The Global Catalogue of Microorganisms (GCM) 10K type strain sequencing project: providing services to taxonomists for standard genome sequencing and annotation.</title>
        <authorList>
            <consortium name="The Broad Institute Genomics Platform"/>
            <consortium name="The Broad Institute Genome Sequencing Center for Infectious Disease"/>
            <person name="Wu L."/>
            <person name="Ma J."/>
        </authorList>
    </citation>
    <scope>NUCLEOTIDE SEQUENCE [LARGE SCALE GENOMIC DNA]</scope>
    <source>
        <strain evidence="9">CCM 9147</strain>
    </source>
</reference>
<feature type="transmembrane region" description="Helical" evidence="6">
    <location>
        <begin position="6"/>
        <end position="28"/>
    </location>
</feature>
<keyword evidence="5 6" id="KW-0472">Membrane</keyword>
<protein>
    <submittedName>
        <fullName evidence="8">ABC transporter permease</fullName>
    </submittedName>
</protein>
<comment type="subcellular location">
    <subcellularLocation>
        <location evidence="1">Cell membrane</location>
        <topology evidence="1">Multi-pass membrane protein</topology>
    </subcellularLocation>
</comment>
<evidence type="ECO:0000313" key="9">
    <source>
        <dbReference type="Proteomes" id="UP001597340"/>
    </source>
</evidence>
<name>A0ABW4DKU5_9BACL</name>
<keyword evidence="3 6" id="KW-0812">Transmembrane</keyword>
<evidence type="ECO:0000256" key="4">
    <source>
        <dbReference type="ARBA" id="ARBA00022989"/>
    </source>
</evidence>
<dbReference type="PANTHER" id="PTHR30287">
    <property type="entry name" value="MEMBRANE COMPONENT OF PREDICTED ABC SUPERFAMILY METABOLITE UPTAKE TRANSPORTER"/>
    <property type="match status" value="1"/>
</dbReference>
<dbReference type="Pfam" id="PF02687">
    <property type="entry name" value="FtsX"/>
    <property type="match status" value="1"/>
</dbReference>
<feature type="transmembrane region" description="Helical" evidence="6">
    <location>
        <begin position="62"/>
        <end position="83"/>
    </location>
</feature>
<dbReference type="Proteomes" id="UP001597340">
    <property type="component" value="Unassembled WGS sequence"/>
</dbReference>
<keyword evidence="9" id="KW-1185">Reference proteome</keyword>
<evidence type="ECO:0000256" key="1">
    <source>
        <dbReference type="ARBA" id="ARBA00004651"/>
    </source>
</evidence>
<dbReference type="PANTHER" id="PTHR30287:SF1">
    <property type="entry name" value="INNER MEMBRANE PROTEIN"/>
    <property type="match status" value="1"/>
</dbReference>
<dbReference type="InterPro" id="IPR003838">
    <property type="entry name" value="ABC3_permease_C"/>
</dbReference>
<evidence type="ECO:0000259" key="7">
    <source>
        <dbReference type="Pfam" id="PF02687"/>
    </source>
</evidence>
<dbReference type="InterPro" id="IPR038766">
    <property type="entry name" value="Membrane_comp_ABC_pdt"/>
</dbReference>
<proteinExistence type="predicted"/>
<evidence type="ECO:0000313" key="8">
    <source>
        <dbReference type="EMBL" id="MFD1464388.1"/>
    </source>
</evidence>
<keyword evidence="2" id="KW-1003">Cell membrane</keyword>
<sequence>TMSSTLNPVVAIFVLLSGVLSFVVLYNLTNINVSERMRELSTIKVLGFFDGEVTMYIVRENIVMTLMGIIAGIAVGWGLLLYILRQAATPMIIFPPIMHPISYIASIALMLVFTFIVMWVTHNRLKHIDMVEALKGNE</sequence>
<dbReference type="EMBL" id="JBHTNZ010000211">
    <property type="protein sequence ID" value="MFD1464388.1"/>
    <property type="molecule type" value="Genomic_DNA"/>
</dbReference>
<comment type="caution">
    <text evidence="8">The sequence shown here is derived from an EMBL/GenBank/DDBJ whole genome shotgun (WGS) entry which is preliminary data.</text>
</comment>
<keyword evidence="4 6" id="KW-1133">Transmembrane helix</keyword>
<evidence type="ECO:0000256" key="5">
    <source>
        <dbReference type="ARBA" id="ARBA00023136"/>
    </source>
</evidence>
<organism evidence="8 9">
    <name type="scientific">Paenibacillus farraposensis</name>
    <dbReference type="NCBI Taxonomy" id="2807095"/>
    <lineage>
        <taxon>Bacteria</taxon>
        <taxon>Bacillati</taxon>
        <taxon>Bacillota</taxon>
        <taxon>Bacilli</taxon>
        <taxon>Bacillales</taxon>
        <taxon>Paenibacillaceae</taxon>
        <taxon>Paenibacillus</taxon>
    </lineage>
</organism>
<gene>
    <name evidence="8" type="ORF">ACFQ5D_24510</name>
</gene>
<evidence type="ECO:0000256" key="3">
    <source>
        <dbReference type="ARBA" id="ARBA00022692"/>
    </source>
</evidence>
<dbReference type="RefSeq" id="WP_377571297.1">
    <property type="nucleotide sequence ID" value="NZ_JBHTNZ010000211.1"/>
</dbReference>
<accession>A0ABW4DKU5</accession>
<feature type="non-terminal residue" evidence="8">
    <location>
        <position position="1"/>
    </location>
</feature>
<evidence type="ECO:0000256" key="2">
    <source>
        <dbReference type="ARBA" id="ARBA00022475"/>
    </source>
</evidence>
<evidence type="ECO:0000256" key="6">
    <source>
        <dbReference type="SAM" id="Phobius"/>
    </source>
</evidence>